<feature type="compositionally biased region" description="Basic residues" evidence="1">
    <location>
        <begin position="1307"/>
        <end position="1319"/>
    </location>
</feature>
<evidence type="ECO:0000313" key="4">
    <source>
        <dbReference type="Proteomes" id="UP001374579"/>
    </source>
</evidence>
<feature type="compositionally biased region" description="Low complexity" evidence="1">
    <location>
        <begin position="1701"/>
        <end position="1712"/>
    </location>
</feature>
<dbReference type="InterPro" id="IPR059069">
    <property type="entry name" value="DHD_metazoa"/>
</dbReference>
<feature type="region of interest" description="Disordered" evidence="1">
    <location>
        <begin position="516"/>
        <end position="548"/>
    </location>
</feature>
<feature type="compositionally biased region" description="Polar residues" evidence="1">
    <location>
        <begin position="14"/>
        <end position="33"/>
    </location>
</feature>
<reference evidence="3 4" key="1">
    <citation type="submission" date="2024-02" db="EMBL/GenBank/DDBJ databases">
        <title>Chromosome-scale genome assembly of the rough periwinkle Littorina saxatilis.</title>
        <authorList>
            <person name="De Jode A."/>
            <person name="Faria R."/>
            <person name="Formenti G."/>
            <person name="Sims Y."/>
            <person name="Smith T.P."/>
            <person name="Tracey A."/>
            <person name="Wood J.M.D."/>
            <person name="Zagrodzka Z.B."/>
            <person name="Johannesson K."/>
            <person name="Butlin R.K."/>
            <person name="Leder E.H."/>
        </authorList>
    </citation>
    <scope>NUCLEOTIDE SEQUENCE [LARGE SCALE GENOMIC DNA]</scope>
    <source>
        <strain evidence="3">Snail1</strain>
        <tissue evidence="3">Muscle</tissue>
    </source>
</reference>
<feature type="compositionally biased region" description="Low complexity" evidence="1">
    <location>
        <begin position="1473"/>
        <end position="1483"/>
    </location>
</feature>
<feature type="region of interest" description="Disordered" evidence="1">
    <location>
        <begin position="1289"/>
        <end position="1357"/>
    </location>
</feature>
<feature type="compositionally biased region" description="Basic and acidic residues" evidence="1">
    <location>
        <begin position="890"/>
        <end position="900"/>
    </location>
</feature>
<keyword evidence="4" id="KW-1185">Reference proteome</keyword>
<protein>
    <recommendedName>
        <fullName evidence="2">Putative Dachshund-homology domain-containing protein</fullName>
    </recommendedName>
</protein>
<evidence type="ECO:0000256" key="1">
    <source>
        <dbReference type="SAM" id="MobiDB-lite"/>
    </source>
</evidence>
<feature type="compositionally biased region" description="Acidic residues" evidence="1">
    <location>
        <begin position="520"/>
        <end position="538"/>
    </location>
</feature>
<feature type="compositionally biased region" description="Polar residues" evidence="1">
    <location>
        <begin position="316"/>
        <end position="335"/>
    </location>
</feature>
<comment type="caution">
    <text evidence="3">The sequence shown here is derived from an EMBL/GenBank/DDBJ whole genome shotgun (WGS) entry which is preliminary data.</text>
</comment>
<gene>
    <name evidence="3" type="ORF">V1264_014815</name>
</gene>
<accession>A0AAN9GJE2</accession>
<feature type="compositionally biased region" description="Basic and acidic residues" evidence="1">
    <location>
        <begin position="449"/>
        <end position="459"/>
    </location>
</feature>
<dbReference type="Pfam" id="PF25867">
    <property type="entry name" value="HTH_75"/>
    <property type="match status" value="1"/>
</dbReference>
<proteinExistence type="predicted"/>
<feature type="region of interest" description="Disordered" evidence="1">
    <location>
        <begin position="1756"/>
        <end position="1780"/>
    </location>
</feature>
<feature type="region of interest" description="Disordered" evidence="1">
    <location>
        <begin position="1"/>
        <end position="60"/>
    </location>
</feature>
<feature type="region of interest" description="Disordered" evidence="1">
    <location>
        <begin position="277"/>
        <end position="343"/>
    </location>
</feature>
<feature type="domain" description="Putative Dachshund-homology" evidence="2">
    <location>
        <begin position="1173"/>
        <end position="1260"/>
    </location>
</feature>
<feature type="compositionally biased region" description="Polar residues" evidence="1">
    <location>
        <begin position="1504"/>
        <end position="1514"/>
    </location>
</feature>
<organism evidence="3 4">
    <name type="scientific">Littorina saxatilis</name>
    <dbReference type="NCBI Taxonomy" id="31220"/>
    <lineage>
        <taxon>Eukaryota</taxon>
        <taxon>Metazoa</taxon>
        <taxon>Spiralia</taxon>
        <taxon>Lophotrochozoa</taxon>
        <taxon>Mollusca</taxon>
        <taxon>Gastropoda</taxon>
        <taxon>Caenogastropoda</taxon>
        <taxon>Littorinimorpha</taxon>
        <taxon>Littorinoidea</taxon>
        <taxon>Littorinidae</taxon>
        <taxon>Littorina</taxon>
    </lineage>
</organism>
<feature type="region of interest" description="Disordered" evidence="1">
    <location>
        <begin position="1683"/>
        <end position="1737"/>
    </location>
</feature>
<dbReference type="InterPro" id="IPR010919">
    <property type="entry name" value="SAND-like_dom_sf"/>
</dbReference>
<feature type="region of interest" description="Disordered" evidence="1">
    <location>
        <begin position="1840"/>
        <end position="1861"/>
    </location>
</feature>
<sequence>MDFSSLDLLASTALRDNNPSQPDTSAATPSHLQLNHDDNVDSDEDDDDEPDGEKDVVSSADSAAVVLNESCNGMGSVKIGKTKKGTGNTNKPVLKSIFVKDGKCVSKKVSNGNPEGSAHSVVLTEAVRTKEELELCCNNNSVPDTFQPTSSTEDTMPVLQAGAHLCNGGHGTEFKSTANSVTVDSDFTNSAAHDGDTAQENVCGDSRLREAGCDSEISSVKDMSSDNAVVESPPDGIVQKHGDNGLPESKVATNPCVSEVSAAACDSQIAEDACSSVVPTDDCDSNVPQDTNTCDSQSSTLVSTVEQPICDRPLHPSSTSAEQSLEAEQSGQVISHDSEGEQPVLSCLSSVDREVAELHASSDPSSTDTTLPISPSTDALTLDEGGVVTDSSSTLRETVAAETNGCDNCDENRAVQAVPLRPLLPSSSSLLSPSSSSLSHPSSLTTAAGREKDPSRDNLDQYFGSSGNNDIDTSTSSLHAMLSPPRPPQTPEADASDTVFMDHCYFSSSDKLALGQSAENTDDSGDAFESADENVSADDIERRPRSLSVDSEYLQYGVPPATNQTDKTSLLSPTLSVDSISNDSSMSEHSSAAGGHFYSILTGGQAAARTAPQQKLATAEGMDSYALSTESSRLTASMLDSTAGVPKCGKFRIGTFGSFSNSHLDLEGDGKKLKIGIPTAEALMKSSDSSPALVSPGSPFPLLQSPGMEWDRSDAGSEAPDDLDSSTTEDKFLSSSHDSETFVSTSSQVWNHPVFHDHDYFCKEVSEKLGKPIAPVKGGKRRNARKKDRFDIEDEKRGKYLKMELLKQDNRFNLAGGGGGNGVARSLASKSLLAESLTSKPNPVGRPRKRLEKQVEEYDSETGTKMKITGKYQDQYVYYYSKTSRNRRRKPDEKMSHGDRIILPPSKPGDIVVPHLTDADCEAIKRGGRGALKGGGGSFNGPNLGGACLSDNGDIMDSSIVNTILSMESDNLATSSIGSPEGEGDLGGIEDNLTTEQVDLLLDCLRDVEVATTSQALDSILTSAESMPMVPPYLDSLAGTTVEEDFLVPGLSLSTASSLPTVSGAVDAPIKSEPGVTEQSSNPFIKQEVIGAPFIKQEVNGSSMKPIVSSSLSGIPSSCPSVEKNLEFLKNPDIKPEFYSVPVSVPSTVASTNFSLVTQSAPLSSEAETPWIVTVTLYWNDIPAIIINNSPYVRLVDIHRQILPAKDTGILKKRCQLMHIQVSNCSEMQRYFLVQYGRAHNSKSTLVITKDEAFRLISYYANPQPRNLRGEEGALLRRSSSYAELQSFMASPVARSQTSSPAPGFAHPRKRGGFRRRNTPTRSRNPSPEAVVAAVTPQGAEQPSPLPAEPASPSKRLRHKKINFLEMLKGEDTTHHASSPVVEGGVLVDDSSSREEGLSVKAAKNNKRRSSKEISEGSPSKRARNSRQHSEEMKKILLGVTAGEQPNEPEISVDGDSPEITADGAKNNKKRSPGSSGVVPLSSTNRSPKSSFGPIKVNVKSLVSAGQSTTGHSTQPRKKNLFGRKTGSTDTAVLDTVEANSTSRRVLRISHQDAEAASPRPDTSPVAEVHLDLYKHSSSPCVRCSTCDQYLSVAAFLKHHHTTENLQGLVSAKRTIVPRNKENISADEQRLWNEFVGLQERLDHSVNAISMGVYPLSPQGASECPESLEAACGKAALPHSHYQQGANHENSGVDGDVPGYDSSMDSSSVCDDAATTADRSVDSPWEPQISVCSPPPFPLPSTHTEIEEKLVGKNAVDIDRKTHPAPKKATSVKKQQAQQPRQDAALLNVRTSSRKRKRKQFYGFENYDFAAGGKKSGRGDGDAQDSVVDVTGTMPEDEAIVNGIDSSSGPLASHVHDSVNE</sequence>
<dbReference type="Gene3D" id="3.10.390.10">
    <property type="entry name" value="SAND domain-like"/>
    <property type="match status" value="1"/>
</dbReference>
<feature type="compositionally biased region" description="Low complexity" evidence="1">
    <location>
        <begin position="361"/>
        <end position="378"/>
    </location>
</feature>
<feature type="region of interest" description="Disordered" evidence="1">
    <location>
        <begin position="1370"/>
        <end position="1527"/>
    </location>
</feature>
<evidence type="ECO:0000259" key="2">
    <source>
        <dbReference type="Pfam" id="PF25867"/>
    </source>
</evidence>
<feature type="region of interest" description="Disordered" evidence="1">
    <location>
        <begin position="835"/>
        <end position="862"/>
    </location>
</feature>
<feature type="compositionally biased region" description="Polar residues" evidence="1">
    <location>
        <begin position="463"/>
        <end position="478"/>
    </location>
</feature>
<feature type="compositionally biased region" description="Low complexity" evidence="1">
    <location>
        <begin position="426"/>
        <end position="444"/>
    </location>
</feature>
<dbReference type="EMBL" id="JBAMIC010000003">
    <property type="protein sequence ID" value="KAK7111033.1"/>
    <property type="molecule type" value="Genomic_DNA"/>
</dbReference>
<dbReference type="Proteomes" id="UP001374579">
    <property type="component" value="Unassembled WGS sequence"/>
</dbReference>
<evidence type="ECO:0000313" key="3">
    <source>
        <dbReference type="EMBL" id="KAK7111033.1"/>
    </source>
</evidence>
<feature type="region of interest" description="Disordered" evidence="1">
    <location>
        <begin position="356"/>
        <end position="393"/>
    </location>
</feature>
<feature type="compositionally biased region" description="Acidic residues" evidence="1">
    <location>
        <begin position="40"/>
        <end position="52"/>
    </location>
</feature>
<feature type="compositionally biased region" description="Polar residues" evidence="1">
    <location>
        <begin position="286"/>
        <end position="306"/>
    </location>
</feature>
<feature type="region of interest" description="Disordered" evidence="1">
    <location>
        <begin position="882"/>
        <end position="909"/>
    </location>
</feature>
<name>A0AAN9GJE2_9CAEN</name>
<feature type="region of interest" description="Disordered" evidence="1">
    <location>
        <begin position="687"/>
        <end position="732"/>
    </location>
</feature>
<feature type="region of interest" description="Disordered" evidence="1">
    <location>
        <begin position="426"/>
        <end position="495"/>
    </location>
</feature>